<keyword evidence="8" id="KW-0630">Potassium</keyword>
<keyword evidence="5" id="KW-0631">Potassium channel</keyword>
<accession>A0ABR1FGU5</accession>
<dbReference type="SUPFAM" id="SSF47473">
    <property type="entry name" value="EF-hand"/>
    <property type="match status" value="1"/>
</dbReference>
<evidence type="ECO:0000259" key="15">
    <source>
        <dbReference type="PROSITE" id="PS50222"/>
    </source>
</evidence>
<evidence type="ECO:0000313" key="17">
    <source>
        <dbReference type="Proteomes" id="UP001363151"/>
    </source>
</evidence>
<evidence type="ECO:0000256" key="3">
    <source>
        <dbReference type="ARBA" id="ARBA00022538"/>
    </source>
</evidence>
<evidence type="ECO:0000256" key="11">
    <source>
        <dbReference type="ARBA" id="ARBA00023136"/>
    </source>
</evidence>
<comment type="subcellular location">
    <subcellularLocation>
        <location evidence="1">Membrane</location>
        <topology evidence="1">Multi-pass membrane protein</topology>
    </subcellularLocation>
</comment>
<feature type="compositionally biased region" description="Acidic residues" evidence="13">
    <location>
        <begin position="471"/>
        <end position="481"/>
    </location>
</feature>
<feature type="compositionally biased region" description="Pro residues" evidence="13">
    <location>
        <begin position="483"/>
        <end position="493"/>
    </location>
</feature>
<reference evidence="16 17" key="1">
    <citation type="submission" date="2024-03" db="EMBL/GenBank/DDBJ databases">
        <title>Aureococcus anophagefferens CCMP1851 and Kratosvirus quantuckense: Draft genome of a second virus-susceptible host strain in the model system.</title>
        <authorList>
            <person name="Chase E."/>
            <person name="Truchon A.R."/>
            <person name="Schepens W."/>
            <person name="Wilhelm S.W."/>
        </authorList>
    </citation>
    <scope>NUCLEOTIDE SEQUENCE [LARGE SCALE GENOMIC DNA]</scope>
    <source>
        <strain evidence="16 17">CCMP1851</strain>
    </source>
</reference>
<evidence type="ECO:0000256" key="2">
    <source>
        <dbReference type="ARBA" id="ARBA00022448"/>
    </source>
</evidence>
<feature type="transmembrane region" description="Helical" evidence="14">
    <location>
        <begin position="143"/>
        <end position="165"/>
    </location>
</feature>
<dbReference type="Gene3D" id="1.10.287.70">
    <property type="match status" value="1"/>
</dbReference>
<evidence type="ECO:0000256" key="14">
    <source>
        <dbReference type="SAM" id="Phobius"/>
    </source>
</evidence>
<feature type="transmembrane region" description="Helical" evidence="14">
    <location>
        <begin position="301"/>
        <end position="320"/>
    </location>
</feature>
<dbReference type="Gene3D" id="1.10.238.10">
    <property type="entry name" value="EF-hand"/>
    <property type="match status" value="1"/>
</dbReference>
<dbReference type="Proteomes" id="UP001363151">
    <property type="component" value="Unassembled WGS sequence"/>
</dbReference>
<keyword evidence="12" id="KW-0407">Ion channel</keyword>
<sequence length="759" mass="82337">MASGVRVSQARTQEKERWERQATERARASTPDAHGGRGSRPNSATKRPGSATKRPATADDASSSSSKQSMVPRINHGEGRQEGDGRDQLCVSATPRAQLKIVHDHPDDPRTKKNTKANMLSRKESSWKRDLQVFLDDPNSTNAAMGFAVAMVILILVSAFILVFHESDCKGAIFGHWLGYFEVIACVIFSLEIVARFAVSQNVCKAIQDPYLIFDILAVLPCWLMPLRSCGQFLKMLKTLRMFRLLKLARRYEGSVVIVRAMKLSMPALTVAFFFLFTALTVFATFLYFTERLGKGESGAFRSIPHTMWFMAVTMTTVGYGDVTPLTDGGRIVTVMAMLFGVLFISMPLAIVGNNFCLVWDDKERVIFVEKLKEQLALRGMGPSDMLATVEAMDADGSGMLSFREFLAALNLLEIKMSANRLAVLWRTLDTDHSGDVSLINFMEVIHRDDPAQLEILRSQFPSLQEPSAADGDDDAEEEAPEPAAPPPKPSPRQSPRKSAAPAAGPPQLSAGNARYSTRAGANRKSARRTSMSGTATAYDLAAEYRALHGGATPDPTQRRMSVRRPTRPLQPYVRRGSSAGATPPDESSRGGEDGAPAARKSQIVPFEDGDRPPNRLAPASPEKAPSDGAAPTTPVTPDAKKEAASAILSSGRKPPPPSRPPPPLPSSTPVSPFRELGAVQLPASHAEAPPSDADLEASLATLEDIARALRQIRAQQTALGKAQGDAMRELEGIERIEGGHPPDGLTELLADDRLFTKP</sequence>
<dbReference type="PANTHER" id="PTHR11537">
    <property type="entry name" value="VOLTAGE-GATED POTASSIUM CHANNEL"/>
    <property type="match status" value="1"/>
</dbReference>
<dbReference type="InterPro" id="IPR028325">
    <property type="entry name" value="VG_K_chnl"/>
</dbReference>
<feature type="region of interest" description="Disordered" evidence="13">
    <location>
        <begin position="736"/>
        <end position="759"/>
    </location>
</feature>
<evidence type="ECO:0000256" key="8">
    <source>
        <dbReference type="ARBA" id="ARBA00022958"/>
    </source>
</evidence>
<keyword evidence="17" id="KW-1185">Reference proteome</keyword>
<dbReference type="EMBL" id="JBBJCI010000427">
    <property type="protein sequence ID" value="KAK7230548.1"/>
    <property type="molecule type" value="Genomic_DNA"/>
</dbReference>
<feature type="region of interest" description="Disordered" evidence="13">
    <location>
        <begin position="465"/>
        <end position="534"/>
    </location>
</feature>
<gene>
    <name evidence="16" type="ORF">SO694_00079013</name>
</gene>
<feature type="region of interest" description="Disordered" evidence="13">
    <location>
        <begin position="1"/>
        <end position="86"/>
    </location>
</feature>
<comment type="caution">
    <text evidence="16">The sequence shown here is derived from an EMBL/GenBank/DDBJ whole genome shotgun (WGS) entry which is preliminary data.</text>
</comment>
<keyword evidence="3" id="KW-0633">Potassium transport</keyword>
<evidence type="ECO:0000313" key="16">
    <source>
        <dbReference type="EMBL" id="KAK7230548.1"/>
    </source>
</evidence>
<dbReference type="Pfam" id="PF00520">
    <property type="entry name" value="Ion_trans"/>
    <property type="match status" value="1"/>
</dbReference>
<dbReference type="PROSITE" id="PS00018">
    <property type="entry name" value="EF_HAND_1"/>
    <property type="match status" value="1"/>
</dbReference>
<dbReference type="InterPro" id="IPR018247">
    <property type="entry name" value="EF_Hand_1_Ca_BS"/>
</dbReference>
<name>A0ABR1FGU5_AURAN</name>
<dbReference type="InterPro" id="IPR002048">
    <property type="entry name" value="EF_hand_dom"/>
</dbReference>
<evidence type="ECO:0000256" key="13">
    <source>
        <dbReference type="SAM" id="MobiDB-lite"/>
    </source>
</evidence>
<keyword evidence="2" id="KW-0813">Transport</keyword>
<feature type="transmembrane region" description="Helical" evidence="14">
    <location>
        <begin position="268"/>
        <end position="289"/>
    </location>
</feature>
<evidence type="ECO:0000256" key="9">
    <source>
        <dbReference type="ARBA" id="ARBA00022989"/>
    </source>
</evidence>
<feature type="compositionally biased region" description="Basic and acidic residues" evidence="13">
    <location>
        <begin position="12"/>
        <end position="27"/>
    </location>
</feature>
<feature type="compositionally biased region" description="Basic and acidic residues" evidence="13">
    <location>
        <begin position="75"/>
        <end position="86"/>
    </location>
</feature>
<feature type="transmembrane region" description="Helical" evidence="14">
    <location>
        <begin position="332"/>
        <end position="353"/>
    </location>
</feature>
<dbReference type="SUPFAM" id="SSF81324">
    <property type="entry name" value="Voltage-gated potassium channels"/>
    <property type="match status" value="1"/>
</dbReference>
<dbReference type="InterPro" id="IPR027359">
    <property type="entry name" value="Volt_channel_dom_sf"/>
</dbReference>
<evidence type="ECO:0000256" key="1">
    <source>
        <dbReference type="ARBA" id="ARBA00004141"/>
    </source>
</evidence>
<dbReference type="PRINTS" id="PR00169">
    <property type="entry name" value="KCHANNEL"/>
</dbReference>
<dbReference type="InterPro" id="IPR011992">
    <property type="entry name" value="EF-hand-dom_pair"/>
</dbReference>
<evidence type="ECO:0000256" key="12">
    <source>
        <dbReference type="ARBA" id="ARBA00023303"/>
    </source>
</evidence>
<dbReference type="PROSITE" id="PS50222">
    <property type="entry name" value="EF_HAND_2"/>
    <property type="match status" value="1"/>
</dbReference>
<protein>
    <recommendedName>
        <fullName evidence="15">EF-hand domain-containing protein</fullName>
    </recommendedName>
</protein>
<feature type="transmembrane region" description="Helical" evidence="14">
    <location>
        <begin position="177"/>
        <end position="199"/>
    </location>
</feature>
<evidence type="ECO:0000256" key="4">
    <source>
        <dbReference type="ARBA" id="ARBA00022692"/>
    </source>
</evidence>
<evidence type="ECO:0000256" key="7">
    <source>
        <dbReference type="ARBA" id="ARBA00022882"/>
    </source>
</evidence>
<dbReference type="SMART" id="SM00054">
    <property type="entry name" value="EFh"/>
    <property type="match status" value="2"/>
</dbReference>
<feature type="domain" description="EF-hand" evidence="15">
    <location>
        <begin position="381"/>
        <end position="416"/>
    </location>
</feature>
<feature type="region of interest" description="Disordered" evidence="13">
    <location>
        <begin position="547"/>
        <end position="695"/>
    </location>
</feature>
<keyword evidence="10" id="KW-0406">Ion transport</keyword>
<evidence type="ECO:0000256" key="5">
    <source>
        <dbReference type="ARBA" id="ARBA00022826"/>
    </source>
</evidence>
<organism evidence="16 17">
    <name type="scientific">Aureococcus anophagefferens</name>
    <name type="common">Harmful bloom alga</name>
    <dbReference type="NCBI Taxonomy" id="44056"/>
    <lineage>
        <taxon>Eukaryota</taxon>
        <taxon>Sar</taxon>
        <taxon>Stramenopiles</taxon>
        <taxon>Ochrophyta</taxon>
        <taxon>Pelagophyceae</taxon>
        <taxon>Pelagomonadales</taxon>
        <taxon>Pelagomonadaceae</taxon>
        <taxon>Aureococcus</taxon>
    </lineage>
</organism>
<feature type="transmembrane region" description="Helical" evidence="14">
    <location>
        <begin position="211"/>
        <end position="234"/>
    </location>
</feature>
<keyword evidence="9 14" id="KW-1133">Transmembrane helix</keyword>
<keyword evidence="7" id="KW-0851">Voltage-gated channel</keyword>
<evidence type="ECO:0000256" key="6">
    <source>
        <dbReference type="ARBA" id="ARBA00022837"/>
    </source>
</evidence>
<proteinExistence type="predicted"/>
<keyword evidence="4 14" id="KW-0812">Transmembrane</keyword>
<feature type="compositionally biased region" description="Pro residues" evidence="13">
    <location>
        <begin position="654"/>
        <end position="667"/>
    </location>
</feature>
<dbReference type="InterPro" id="IPR005821">
    <property type="entry name" value="Ion_trans_dom"/>
</dbReference>
<dbReference type="Gene3D" id="1.20.120.350">
    <property type="entry name" value="Voltage-gated potassium channels. Chain C"/>
    <property type="match status" value="1"/>
</dbReference>
<keyword evidence="11 14" id="KW-0472">Membrane</keyword>
<dbReference type="PANTHER" id="PTHR11537:SF254">
    <property type="entry name" value="POTASSIUM VOLTAGE-GATED CHANNEL PROTEIN SHAB"/>
    <property type="match status" value="1"/>
</dbReference>
<dbReference type="CDD" id="cd00051">
    <property type="entry name" value="EFh"/>
    <property type="match status" value="1"/>
</dbReference>
<evidence type="ECO:0000256" key="10">
    <source>
        <dbReference type="ARBA" id="ARBA00023065"/>
    </source>
</evidence>
<feature type="compositionally biased region" description="Low complexity" evidence="13">
    <location>
        <begin position="494"/>
        <end position="503"/>
    </location>
</feature>
<keyword evidence="6" id="KW-0106">Calcium</keyword>